<feature type="binding site" description="axial binding residue" evidence="14">
    <location>
        <position position="82"/>
    </location>
    <ligand>
        <name>heme</name>
        <dbReference type="ChEBI" id="CHEBI:30413"/>
    </ligand>
    <ligandPart>
        <name>Fe</name>
        <dbReference type="ChEBI" id="CHEBI:18248"/>
    </ligandPart>
</feature>
<evidence type="ECO:0000256" key="3">
    <source>
        <dbReference type="ARBA" id="ARBA00006501"/>
    </source>
</evidence>
<sequence length="138" mass="15935">MLVLKTLHIWMVISWFAGLFYLPRIYVNLAMVPADSIAERERLLLMSGKLYKFMTPLGILAVATGLWLWFAYGFQGGWLHAKTTLVAVLAIYHVYCGQLLKNFKNGRNTKSHVWFRFFNEVPVIVLLVVLFLVVLKPF</sequence>
<evidence type="ECO:0000256" key="12">
    <source>
        <dbReference type="ARBA" id="ARBA00023136"/>
    </source>
</evidence>
<evidence type="ECO:0000256" key="8">
    <source>
        <dbReference type="ARBA" id="ARBA00022723"/>
    </source>
</evidence>
<dbReference type="UniPathway" id="UPA00251">
    <property type="reaction ID" value="UER00324"/>
</dbReference>
<feature type="transmembrane region" description="Helical" evidence="14">
    <location>
        <begin position="117"/>
        <end position="135"/>
    </location>
</feature>
<dbReference type="EMBL" id="MTHD01000001">
    <property type="protein sequence ID" value="OMG56428.1"/>
    <property type="molecule type" value="Genomic_DNA"/>
</dbReference>
<organism evidence="16 17">
    <name type="scientific">Azonexus hydrophilus</name>
    <dbReference type="NCBI Taxonomy" id="418702"/>
    <lineage>
        <taxon>Bacteria</taxon>
        <taxon>Pseudomonadati</taxon>
        <taxon>Pseudomonadota</taxon>
        <taxon>Betaproteobacteria</taxon>
        <taxon>Rhodocyclales</taxon>
        <taxon>Azonexaceae</taxon>
        <taxon>Azonexus</taxon>
    </lineage>
</organism>
<keyword evidence="11 14" id="KW-0408">Iron</keyword>
<proteinExistence type="inferred from homology"/>
<keyword evidence="8 14" id="KW-0479">Metal-binding</keyword>
<comment type="similarity">
    <text evidence="3 14 15">Belongs to the HemJ family.</text>
</comment>
<feature type="transmembrane region" description="Helical" evidence="14">
    <location>
        <begin position="78"/>
        <end position="96"/>
    </location>
</feature>
<evidence type="ECO:0000256" key="13">
    <source>
        <dbReference type="ARBA" id="ARBA00048390"/>
    </source>
</evidence>
<evidence type="ECO:0000256" key="6">
    <source>
        <dbReference type="ARBA" id="ARBA00022617"/>
    </source>
</evidence>
<evidence type="ECO:0000256" key="10">
    <source>
        <dbReference type="ARBA" id="ARBA00023002"/>
    </source>
</evidence>
<dbReference type="RefSeq" id="WP_076091573.1">
    <property type="nucleotide sequence ID" value="NZ_MTHD01000001.1"/>
</dbReference>
<keyword evidence="5 14" id="KW-1003">Cell membrane</keyword>
<dbReference type="STRING" id="418702.BJN45_02085"/>
<evidence type="ECO:0000256" key="1">
    <source>
        <dbReference type="ARBA" id="ARBA00004651"/>
    </source>
</evidence>
<comment type="subunit">
    <text evidence="14">Homodimer.</text>
</comment>
<evidence type="ECO:0000256" key="14">
    <source>
        <dbReference type="HAMAP-Rule" id="MF_02239"/>
    </source>
</evidence>
<dbReference type="Proteomes" id="UP000187526">
    <property type="component" value="Unassembled WGS sequence"/>
</dbReference>
<dbReference type="PANTHER" id="PTHR40255">
    <property type="entry name" value="UPF0093 MEMBRANE PROTEIN SLR1790"/>
    <property type="match status" value="1"/>
</dbReference>
<dbReference type="Pfam" id="PF03653">
    <property type="entry name" value="UPF0093"/>
    <property type="match status" value="1"/>
</dbReference>
<keyword evidence="9 14" id="KW-1133">Transmembrane helix</keyword>
<feature type="transmembrane region" description="Helical" evidence="14">
    <location>
        <begin position="53"/>
        <end position="72"/>
    </location>
</feature>
<evidence type="ECO:0000256" key="4">
    <source>
        <dbReference type="ARBA" id="ARBA00017504"/>
    </source>
</evidence>
<dbReference type="GO" id="GO:0006782">
    <property type="term" value="P:protoporphyrinogen IX biosynthetic process"/>
    <property type="evidence" value="ECO:0007669"/>
    <property type="project" value="UniProtKB-UniRule"/>
</dbReference>
<dbReference type="GO" id="GO:0005886">
    <property type="term" value="C:plasma membrane"/>
    <property type="evidence" value="ECO:0007669"/>
    <property type="project" value="UniProtKB-SubCell"/>
</dbReference>
<keyword evidence="17" id="KW-1185">Reference proteome</keyword>
<name>A0A1R1ICC0_9RHOO</name>
<comment type="catalytic activity">
    <reaction evidence="13 14 15">
        <text>protoporphyrinogen IX + 3 A = protoporphyrin IX + 3 AH2</text>
        <dbReference type="Rhea" id="RHEA:62000"/>
        <dbReference type="ChEBI" id="CHEBI:13193"/>
        <dbReference type="ChEBI" id="CHEBI:17499"/>
        <dbReference type="ChEBI" id="CHEBI:57306"/>
        <dbReference type="ChEBI" id="CHEBI:57307"/>
    </reaction>
</comment>
<evidence type="ECO:0000313" key="16">
    <source>
        <dbReference type="EMBL" id="OMG56428.1"/>
    </source>
</evidence>
<reference evidence="16 17" key="1">
    <citation type="submission" date="2016-10" db="EMBL/GenBank/DDBJ databases">
        <title>Alkaliphiles isolated from bioreactors.</title>
        <authorList>
            <person name="Salah Z."/>
            <person name="Rout S.P."/>
            <person name="Humphreys P.N."/>
        </authorList>
    </citation>
    <scope>NUCLEOTIDE SEQUENCE [LARGE SCALE GENOMIC DNA]</scope>
    <source>
        <strain evidence="16 17">ZS02</strain>
    </source>
</reference>
<evidence type="ECO:0000256" key="11">
    <source>
        <dbReference type="ARBA" id="ARBA00023004"/>
    </source>
</evidence>
<dbReference type="EC" id="1.3.99.-" evidence="14 15"/>
<evidence type="ECO:0000256" key="7">
    <source>
        <dbReference type="ARBA" id="ARBA00022692"/>
    </source>
</evidence>
<gene>
    <name evidence="16" type="ORF">BJN45_02085</name>
</gene>
<keyword evidence="10 14" id="KW-0560">Oxidoreductase</keyword>
<comment type="caution">
    <text evidence="16">The sequence shown here is derived from an EMBL/GenBank/DDBJ whole genome shotgun (WGS) entry which is preliminary data.</text>
</comment>
<keyword evidence="12 14" id="KW-0472">Membrane</keyword>
<accession>A0A1R1ICC0</accession>
<dbReference type="PIRSF" id="PIRSF004638">
    <property type="entry name" value="UCP004638"/>
    <property type="match status" value="1"/>
</dbReference>
<keyword evidence="6 14" id="KW-0349">Heme</keyword>
<evidence type="ECO:0000313" key="17">
    <source>
        <dbReference type="Proteomes" id="UP000187526"/>
    </source>
</evidence>
<dbReference type="OrthoDB" id="9800824at2"/>
<dbReference type="InterPro" id="IPR005265">
    <property type="entry name" value="HemJ-like"/>
</dbReference>
<feature type="transmembrane region" description="Helical" evidence="14">
    <location>
        <begin position="12"/>
        <end position="32"/>
    </location>
</feature>
<dbReference type="AlphaFoldDB" id="A0A1R1ICC0"/>
<evidence type="ECO:0000256" key="2">
    <source>
        <dbReference type="ARBA" id="ARBA00005073"/>
    </source>
</evidence>
<feature type="binding site" description="axial binding residue" evidence="14">
    <location>
        <position position="8"/>
    </location>
    <ligand>
        <name>heme</name>
        <dbReference type="ChEBI" id="CHEBI:30413"/>
    </ligand>
    <ligandPart>
        <name>Fe</name>
        <dbReference type="ChEBI" id="CHEBI:18248"/>
    </ligandPart>
</feature>
<dbReference type="GO" id="GO:0070818">
    <property type="term" value="F:protoporphyrinogen oxidase activity"/>
    <property type="evidence" value="ECO:0007669"/>
    <property type="project" value="UniProtKB-UniRule"/>
</dbReference>
<dbReference type="PANTHER" id="PTHR40255:SF1">
    <property type="entry name" value="PROTOPORPHYRINOGEN IX OXIDASE"/>
    <property type="match status" value="1"/>
</dbReference>
<dbReference type="GO" id="GO:0046872">
    <property type="term" value="F:metal ion binding"/>
    <property type="evidence" value="ECO:0007669"/>
    <property type="project" value="UniProtKB-UniRule"/>
</dbReference>
<comment type="function">
    <text evidence="14 15">Catalyzes the oxidation of protoporphyrinogen IX to protoporphyrin IX.</text>
</comment>
<evidence type="ECO:0000256" key="9">
    <source>
        <dbReference type="ARBA" id="ARBA00022989"/>
    </source>
</evidence>
<protein>
    <recommendedName>
        <fullName evidence="4 14">Protoporphyrinogen IX oxidase</fullName>
        <shortName evidence="14">PPO</shortName>
        <ecNumber evidence="14 15">1.3.99.-</ecNumber>
    </recommendedName>
</protein>
<keyword evidence="7 14" id="KW-0812">Transmembrane</keyword>
<evidence type="ECO:0000256" key="15">
    <source>
        <dbReference type="PIRNR" id="PIRNR004638"/>
    </source>
</evidence>
<dbReference type="HAMAP" id="MF_02239">
    <property type="entry name" value="HemJ"/>
    <property type="match status" value="1"/>
</dbReference>
<comment type="pathway">
    <text evidence="2 14 15">Porphyrin-containing compound metabolism; protoporphyrin-IX biosynthesis; protoporphyrin-IX from protoporphyrinogen-IX: step 1/1.</text>
</comment>
<comment type="cofactor">
    <cofactor evidence="14 15">
        <name>heme b</name>
        <dbReference type="ChEBI" id="CHEBI:60344"/>
    </cofactor>
    <text evidence="14 15">Binds 1 heme b (iron(II)-protoporphyrin IX) group per subunit.</text>
</comment>
<evidence type="ECO:0000256" key="5">
    <source>
        <dbReference type="ARBA" id="ARBA00022475"/>
    </source>
</evidence>
<comment type="subcellular location">
    <subcellularLocation>
        <location evidence="1 14">Cell membrane</location>
        <topology evidence="1 14">Multi-pass membrane protein</topology>
    </subcellularLocation>
</comment>